<keyword evidence="2" id="KW-0285">Flavoprotein</keyword>
<dbReference type="AlphaFoldDB" id="A0A140CX37"/>
<dbReference type="PANTHER" id="PTHR30137:SF16">
    <property type="entry name" value="BLL0895 PROTEIN"/>
    <property type="match status" value="1"/>
</dbReference>
<feature type="domain" description="Luciferase-like" evidence="5">
    <location>
        <begin position="1"/>
        <end position="313"/>
    </location>
</feature>
<dbReference type="InterPro" id="IPR036661">
    <property type="entry name" value="Luciferase-like_sf"/>
</dbReference>
<gene>
    <name evidence="6" type="primary">cinBVMO</name>
</gene>
<proteinExistence type="inferred from homology"/>
<evidence type="ECO:0000313" key="6">
    <source>
        <dbReference type="EMBL" id="AMJ39617.1"/>
    </source>
</evidence>
<keyword evidence="4 6" id="KW-0503">Monooxygenase</keyword>
<evidence type="ECO:0000256" key="2">
    <source>
        <dbReference type="ARBA" id="ARBA00022630"/>
    </source>
</evidence>
<accession>A0A140CX37</accession>
<dbReference type="GO" id="GO:0005829">
    <property type="term" value="C:cytosol"/>
    <property type="evidence" value="ECO:0007669"/>
    <property type="project" value="TreeGrafter"/>
</dbReference>
<dbReference type="PANTHER" id="PTHR30137">
    <property type="entry name" value="LUCIFERASE-LIKE MONOOXYGENASE"/>
    <property type="match status" value="1"/>
</dbReference>
<organism evidence="6">
    <name type="scientific">Rhodococcus sp. TMP1</name>
    <dbReference type="NCBI Taxonomy" id="1072366"/>
    <lineage>
        <taxon>Bacteria</taxon>
        <taxon>Bacillati</taxon>
        <taxon>Actinomycetota</taxon>
        <taxon>Actinomycetes</taxon>
        <taxon>Mycobacteriales</taxon>
        <taxon>Nocardiaceae</taxon>
        <taxon>Rhodococcus</taxon>
    </lineage>
</organism>
<dbReference type="SUPFAM" id="SSF51679">
    <property type="entry name" value="Bacterial luciferase-like"/>
    <property type="match status" value="1"/>
</dbReference>
<evidence type="ECO:0000256" key="3">
    <source>
        <dbReference type="ARBA" id="ARBA00023002"/>
    </source>
</evidence>
<reference evidence="6" key="1">
    <citation type="submission" date="2015-11" db="EMBL/GenBank/DDBJ databases">
        <title>Characterization of 1,8-cineole degradation encoding operon from Rhodococcus sp. TMP1.</title>
        <authorList>
            <person name="Jakubovska J."/>
            <person name="Meskys R."/>
        </authorList>
    </citation>
    <scope>NUCLEOTIDE SEQUENCE</scope>
    <source>
        <strain evidence="6">TMP1</strain>
    </source>
</reference>
<keyword evidence="3" id="KW-0560">Oxidoreductase</keyword>
<dbReference type="Gene3D" id="3.20.20.30">
    <property type="entry name" value="Luciferase-like domain"/>
    <property type="match status" value="1"/>
</dbReference>
<dbReference type="GO" id="GO:0016705">
    <property type="term" value="F:oxidoreductase activity, acting on paired donors, with incorporation or reduction of molecular oxygen"/>
    <property type="evidence" value="ECO:0007669"/>
    <property type="project" value="InterPro"/>
</dbReference>
<dbReference type="Pfam" id="PF00296">
    <property type="entry name" value="Bac_luciferase"/>
    <property type="match status" value="1"/>
</dbReference>
<evidence type="ECO:0000256" key="1">
    <source>
        <dbReference type="ARBA" id="ARBA00010426"/>
    </source>
</evidence>
<dbReference type="InterPro" id="IPR011251">
    <property type="entry name" value="Luciferase-like_dom"/>
</dbReference>
<evidence type="ECO:0000259" key="5">
    <source>
        <dbReference type="Pfam" id="PF00296"/>
    </source>
</evidence>
<dbReference type="EMBL" id="KU194228">
    <property type="protein sequence ID" value="AMJ39617.1"/>
    <property type="molecule type" value="Genomic_DNA"/>
</dbReference>
<dbReference type="GO" id="GO:0004497">
    <property type="term" value="F:monooxygenase activity"/>
    <property type="evidence" value="ECO:0007669"/>
    <property type="project" value="UniProtKB-KW"/>
</dbReference>
<comment type="similarity">
    <text evidence="1">Belongs to the bacterial luciferase oxidoreductase family.</text>
</comment>
<protein>
    <submittedName>
        <fullName evidence="6">Baeyer-Villiger monooxygenase</fullName>
    </submittedName>
</protein>
<evidence type="ECO:0000256" key="4">
    <source>
        <dbReference type="ARBA" id="ARBA00023033"/>
    </source>
</evidence>
<name>A0A140CX37_9NOCA</name>
<dbReference type="InterPro" id="IPR050766">
    <property type="entry name" value="Bact_Lucif_Oxidored"/>
</dbReference>
<sequence>MKFAMFQTPFMRPERTPRQVFDFAVDQAIECDRLGFTEYWIGEHATMSWESITNPELIIAASARQTQNIKLCPGAHLLPYHNPASLAAQVAWMTHVTEGRYILGIGSGGYPSDAKLRGYKDMSTNHKRTTEALEIMNKVWESKPFQFDGEFYSAGYPENDEHHEYRSTAPYGGKVEIGLAGLSPNSPSLSFAGRNGYNALSVYAGEAAISNHWNTYEQAANEAGITVDRDNFRVVRDVIVADTDADARKLALEGGIGKAWQEYLIPVYKQFGLLQAMLPDMDMADVTIEDIVDKVWIVGSPDTVAEKLSTVCEATGGWGTTLVYGHDYLDDVKPWNYSLQLLTEEVAPKLA</sequence>